<comment type="subcellular location">
    <subcellularLocation>
        <location evidence="3">Golgi apparatus</location>
        <location evidence="3">Golgi stack membrane</location>
        <topology evidence="3">Single-pass type II membrane protein</topology>
    </subcellularLocation>
</comment>
<dbReference type="PANTHER" id="PTHR11927">
    <property type="entry name" value="GALACTOSIDE 2-L-FUCOSYLTRANSFERASE"/>
    <property type="match status" value="1"/>
</dbReference>
<gene>
    <name evidence="5" type="ORF">VCS650_LOCUS6875</name>
</gene>
<dbReference type="OrthoDB" id="3226at2759"/>
<feature type="signal peptide" evidence="4">
    <location>
        <begin position="1"/>
        <end position="21"/>
    </location>
</feature>
<dbReference type="GO" id="GO:0032580">
    <property type="term" value="C:Golgi cisterna membrane"/>
    <property type="evidence" value="ECO:0007669"/>
    <property type="project" value="UniProtKB-SubCell"/>
</dbReference>
<dbReference type="GO" id="GO:0008107">
    <property type="term" value="F:galactoside 2-alpha-L-fucosyltransferase activity"/>
    <property type="evidence" value="ECO:0007669"/>
    <property type="project" value="InterPro"/>
</dbReference>
<evidence type="ECO:0000256" key="2">
    <source>
        <dbReference type="ARBA" id="ARBA00022679"/>
    </source>
</evidence>
<evidence type="ECO:0000256" key="1">
    <source>
        <dbReference type="ARBA" id="ARBA00022676"/>
    </source>
</evidence>
<comment type="similarity">
    <text evidence="3">Belongs to the glycosyltransferase 11 family.</text>
</comment>
<dbReference type="EMBL" id="CAJNON010000043">
    <property type="protein sequence ID" value="CAF0854973.1"/>
    <property type="molecule type" value="Genomic_DNA"/>
</dbReference>
<keyword evidence="3" id="KW-0325">Glycoprotein</keyword>
<dbReference type="AlphaFoldDB" id="A0A813WEZ0"/>
<evidence type="ECO:0000313" key="6">
    <source>
        <dbReference type="Proteomes" id="UP000663891"/>
    </source>
</evidence>
<proteinExistence type="inferred from homology"/>
<dbReference type="EC" id="2.4.1.-" evidence="3"/>
<dbReference type="Pfam" id="PF01531">
    <property type="entry name" value="Glyco_transf_11"/>
    <property type="match status" value="1"/>
</dbReference>
<name>A0A813WEZ0_9BILA</name>
<evidence type="ECO:0000313" key="5">
    <source>
        <dbReference type="EMBL" id="CAF0854973.1"/>
    </source>
</evidence>
<dbReference type="GO" id="GO:0005975">
    <property type="term" value="P:carbohydrate metabolic process"/>
    <property type="evidence" value="ECO:0007669"/>
    <property type="project" value="InterPro"/>
</dbReference>
<evidence type="ECO:0000256" key="4">
    <source>
        <dbReference type="SAM" id="SignalP"/>
    </source>
</evidence>
<comment type="pathway">
    <text evidence="3">Protein modification; protein glycosylation.</text>
</comment>
<sequence>MMLIMRLLIILLVGFSPIVQGVHFRGGTITWRPLNNTPSGSTVAVQVRERWSWNRGTYYCDDTTIASYGVIGAGYPITYVSGTTGVWSNMDTGANCTDYSAALIVSSGEHYETRTFPLNISVSIGFVNGNWLTNLVIGGSMAWSVVCRINTNLRPDGYINSSPIAVSLPIVYKQINIQQVHVVQMSDFDGTDILRCRFATASSNFNGANECDGVCNAIPGASLIQDNCTLVFTLTYPGVYAAAALQIEDYFSSSSTTPMSSVPLQFLFYGYAAPTGSCTTPPAIIGNLPNRECYIILRERSGRLGNRLFMFASAYGLSLKHSCQLYIDRNIIDELQTSFDMNLTNLLSKSQLNNLPSITRIENHCSYIPDVLHSNNSYSIELSGYWQVHKYFLDYMEQIKQQLRFKQSIFDRVNNFLEENINKNVSTSVGIHIRRGDFLLLRRTSSNKYIFNAMSHFQIKYHSVIFIIVSDDKNYCRKTFGQNKNVLVTPDSFSAADDLATLTLCEHTILTAGTFGWWGAFLSHNRLGDVLTDSKSDHTPLDVNCRQDDYFPSWFSFLNNTN</sequence>
<dbReference type="PANTHER" id="PTHR11927:SF9">
    <property type="entry name" value="L-FUCOSYLTRANSFERASE"/>
    <property type="match status" value="1"/>
</dbReference>
<protein>
    <recommendedName>
        <fullName evidence="3">L-Fucosyltransferase</fullName>
        <ecNumber evidence="3">2.4.1.-</ecNumber>
    </recommendedName>
</protein>
<keyword evidence="2 3" id="KW-0808">Transferase</keyword>
<keyword evidence="3" id="KW-0333">Golgi apparatus</keyword>
<accession>A0A813WEZ0</accession>
<feature type="chain" id="PRO_5032442800" description="L-Fucosyltransferase" evidence="4">
    <location>
        <begin position="22"/>
        <end position="562"/>
    </location>
</feature>
<organism evidence="5 6">
    <name type="scientific">Adineta steineri</name>
    <dbReference type="NCBI Taxonomy" id="433720"/>
    <lineage>
        <taxon>Eukaryota</taxon>
        <taxon>Metazoa</taxon>
        <taxon>Spiralia</taxon>
        <taxon>Gnathifera</taxon>
        <taxon>Rotifera</taxon>
        <taxon>Eurotatoria</taxon>
        <taxon>Bdelloidea</taxon>
        <taxon>Adinetida</taxon>
        <taxon>Adinetidae</taxon>
        <taxon>Adineta</taxon>
    </lineage>
</organism>
<evidence type="ECO:0000256" key="3">
    <source>
        <dbReference type="RuleBase" id="RU363129"/>
    </source>
</evidence>
<dbReference type="Proteomes" id="UP000663891">
    <property type="component" value="Unassembled WGS sequence"/>
</dbReference>
<dbReference type="CDD" id="cd11301">
    <property type="entry name" value="Fut1_Fut2_like"/>
    <property type="match status" value="1"/>
</dbReference>
<reference evidence="5" key="1">
    <citation type="submission" date="2021-02" db="EMBL/GenBank/DDBJ databases">
        <authorList>
            <person name="Nowell W R."/>
        </authorList>
    </citation>
    <scope>NUCLEOTIDE SEQUENCE</scope>
</reference>
<keyword evidence="4" id="KW-0732">Signal</keyword>
<keyword evidence="3" id="KW-0735">Signal-anchor</keyword>
<dbReference type="InterPro" id="IPR002516">
    <property type="entry name" value="Glyco_trans_11"/>
</dbReference>
<dbReference type="UniPathway" id="UPA00378"/>
<keyword evidence="3" id="KW-0812">Transmembrane</keyword>
<comment type="caution">
    <text evidence="5">The sequence shown here is derived from an EMBL/GenBank/DDBJ whole genome shotgun (WGS) entry which is preliminary data.</text>
</comment>
<keyword evidence="1 3" id="KW-0328">Glycosyltransferase</keyword>